<gene>
    <name evidence="1" type="ORF">EVAR_73500_1</name>
</gene>
<proteinExistence type="predicted"/>
<reference evidence="1 2" key="1">
    <citation type="journal article" date="2019" name="Commun. Biol.">
        <title>The bagworm genome reveals a unique fibroin gene that provides high tensile strength.</title>
        <authorList>
            <person name="Kono N."/>
            <person name="Nakamura H."/>
            <person name="Ohtoshi R."/>
            <person name="Tomita M."/>
            <person name="Numata K."/>
            <person name="Arakawa K."/>
        </authorList>
    </citation>
    <scope>NUCLEOTIDE SEQUENCE [LARGE SCALE GENOMIC DNA]</scope>
</reference>
<comment type="caution">
    <text evidence="1">The sequence shown here is derived from an EMBL/GenBank/DDBJ whole genome shotgun (WGS) entry which is preliminary data.</text>
</comment>
<dbReference type="EMBL" id="BGZK01004165">
    <property type="protein sequence ID" value="GBP07320.1"/>
    <property type="molecule type" value="Genomic_DNA"/>
</dbReference>
<protein>
    <submittedName>
        <fullName evidence="1">Uncharacterized protein</fullName>
    </submittedName>
</protein>
<evidence type="ECO:0000313" key="1">
    <source>
        <dbReference type="EMBL" id="GBP07320.1"/>
    </source>
</evidence>
<organism evidence="1 2">
    <name type="scientific">Eumeta variegata</name>
    <name type="common">Bagworm moth</name>
    <name type="synonym">Eumeta japonica</name>
    <dbReference type="NCBI Taxonomy" id="151549"/>
    <lineage>
        <taxon>Eukaryota</taxon>
        <taxon>Metazoa</taxon>
        <taxon>Ecdysozoa</taxon>
        <taxon>Arthropoda</taxon>
        <taxon>Hexapoda</taxon>
        <taxon>Insecta</taxon>
        <taxon>Pterygota</taxon>
        <taxon>Neoptera</taxon>
        <taxon>Endopterygota</taxon>
        <taxon>Lepidoptera</taxon>
        <taxon>Glossata</taxon>
        <taxon>Ditrysia</taxon>
        <taxon>Tineoidea</taxon>
        <taxon>Psychidae</taxon>
        <taxon>Oiketicinae</taxon>
        <taxon>Eumeta</taxon>
    </lineage>
</organism>
<name>A0A4C1T1A3_EUMVA</name>
<sequence length="112" mass="13024">MTCRGLEKPRIHHVSNDIKWRYRCNCITIGAFQSFEIRESDSGTRMVSALSSSRKALCKLDFESNYELLNRVEVNLLLRVLDLEQRRRPRIDDNRAPPTFDLRRASLVGLTS</sequence>
<dbReference type="AlphaFoldDB" id="A0A4C1T1A3"/>
<accession>A0A4C1T1A3</accession>
<dbReference type="Proteomes" id="UP000299102">
    <property type="component" value="Unassembled WGS sequence"/>
</dbReference>
<keyword evidence="2" id="KW-1185">Reference proteome</keyword>
<evidence type="ECO:0000313" key="2">
    <source>
        <dbReference type="Proteomes" id="UP000299102"/>
    </source>
</evidence>